<evidence type="ECO:0000259" key="1">
    <source>
        <dbReference type="Pfam" id="PF14661"/>
    </source>
</evidence>
<name>A0A336LJZ7_CULSO</name>
<proteinExistence type="predicted"/>
<dbReference type="GO" id="GO:0051225">
    <property type="term" value="P:spindle assembly"/>
    <property type="evidence" value="ECO:0007669"/>
    <property type="project" value="InterPro"/>
</dbReference>
<evidence type="ECO:0000313" key="2">
    <source>
        <dbReference type="EMBL" id="SSX18005.1"/>
    </source>
</evidence>
<dbReference type="InterPro" id="IPR028163">
    <property type="entry name" value="HAUS_6_N"/>
</dbReference>
<dbReference type="AlphaFoldDB" id="A0A336LJZ7"/>
<dbReference type="InterPro" id="IPR026797">
    <property type="entry name" value="HAUS_6"/>
</dbReference>
<dbReference type="VEuPathDB" id="VectorBase:CSON006036"/>
<dbReference type="GO" id="GO:0070652">
    <property type="term" value="C:HAUS complex"/>
    <property type="evidence" value="ECO:0007669"/>
    <property type="project" value="InterPro"/>
</dbReference>
<dbReference type="Pfam" id="PF14661">
    <property type="entry name" value="HAUS6_N"/>
    <property type="match status" value="1"/>
</dbReference>
<reference evidence="2" key="1">
    <citation type="submission" date="2018-07" db="EMBL/GenBank/DDBJ databases">
        <authorList>
            <person name="Quirk P.G."/>
            <person name="Krulwich T.A."/>
        </authorList>
    </citation>
    <scope>NUCLEOTIDE SEQUENCE</scope>
</reference>
<protein>
    <submittedName>
        <fullName evidence="2">CSON006036 protein</fullName>
    </submittedName>
</protein>
<dbReference type="GO" id="GO:0008017">
    <property type="term" value="F:microtubule binding"/>
    <property type="evidence" value="ECO:0007669"/>
    <property type="project" value="TreeGrafter"/>
</dbReference>
<dbReference type="EMBL" id="UFQT01000022">
    <property type="protein sequence ID" value="SSX18005.1"/>
    <property type="molecule type" value="Genomic_DNA"/>
</dbReference>
<organism evidence="2">
    <name type="scientific">Culicoides sonorensis</name>
    <name type="common">Biting midge</name>
    <dbReference type="NCBI Taxonomy" id="179676"/>
    <lineage>
        <taxon>Eukaryota</taxon>
        <taxon>Metazoa</taxon>
        <taxon>Ecdysozoa</taxon>
        <taxon>Arthropoda</taxon>
        <taxon>Hexapoda</taxon>
        <taxon>Insecta</taxon>
        <taxon>Pterygota</taxon>
        <taxon>Neoptera</taxon>
        <taxon>Endopterygota</taxon>
        <taxon>Diptera</taxon>
        <taxon>Nematocera</taxon>
        <taxon>Chironomoidea</taxon>
        <taxon>Ceratopogonidae</taxon>
        <taxon>Ceratopogoninae</taxon>
        <taxon>Culicoides</taxon>
        <taxon>Monoculicoides</taxon>
    </lineage>
</organism>
<dbReference type="GO" id="GO:1990498">
    <property type="term" value="C:mitotic spindle microtubule"/>
    <property type="evidence" value="ECO:0007669"/>
    <property type="project" value="TreeGrafter"/>
</dbReference>
<dbReference type="PANTHER" id="PTHR16151">
    <property type="entry name" value="HAUS AUGMIN-LIKE COMPLEX SUBUNIT 6"/>
    <property type="match status" value="1"/>
</dbReference>
<gene>
    <name evidence="2" type="primary">CSON006036</name>
</gene>
<sequence length="668" mass="76099">MTTLKADLENKLDKCIMSALDSLLRNYTASDEFMAIYQEKMFIKNNTNAFIHTTHYLFTVLDEKEFKKRFYWPIKEKKDEGLFRTSTVDYINYLIDQGKLKMDKIKAMHVVIPGGIKFMKFLLKVILLVVNEVVARKNATNIEVKNNVGEYICKELLEKNALITEIAVDLRKIVASDISEIKKKTEIIDQAINLVFENVIEIKKDERSYFFDAWAKVNSNKFKKIQEEQKNMRKCIANFDRICKHGQHLLKPQEFKHPRYNSENVKEAIKSVEDKLGFTEEEESQINSYIDIIKVIKLVHFSIEHVVALISQCPVRDLDDMKVDSAIVNDLHSKIMNISMQLKTFLHKLNDDLNVTKVENSSKVLVRDHDPQLLQGFFGTPPISINTKESDDLSMVNMLCGRMGNRDMTKLNMSHSRLLQMSQKELKFSPKHERSVFISPKPITQKTSRQNKPKFVINSAALFGSKPPQKTFGSMSRLDSYSMVMPSNANVFSSTVLDQSSRGNQTPPNINLENSNISIAKSDESAISTPSNPEETLIEKAIPKPQFLTPQTNRISINSLLSPKIQLNDQTLISSQIHQNSGHKNDLLTKSASPSNRVKANPVRSLLNSHSFSSQENISPVVAQSNGVMDSRKTKDATIDLINKFDTLNVNFEEEDLMDISETLLVND</sequence>
<accession>A0A336LJZ7</accession>
<feature type="domain" description="HAUS augmin-like complex subunit 6 N-terminal" evidence="1">
    <location>
        <begin position="27"/>
        <end position="233"/>
    </location>
</feature>
<dbReference type="PANTHER" id="PTHR16151:SF2">
    <property type="entry name" value="HAUS AUGMIN-LIKE COMPLEX SUBUNIT 6"/>
    <property type="match status" value="1"/>
</dbReference>